<reference evidence="3" key="1">
    <citation type="journal article" date="2016" name="Genome Announc.">
        <title>Draft genome sequence of Aspergillus niger strain An76.</title>
        <authorList>
            <person name="Gong W."/>
            <person name="Cheng Z."/>
            <person name="Zhang H."/>
            <person name="Liu L."/>
            <person name="Gao P."/>
            <person name="Wang L."/>
        </authorList>
    </citation>
    <scope>NUCLEOTIDE SEQUENCE [LARGE SCALE GENOMIC DNA]</scope>
    <source>
        <strain evidence="3">An76</strain>
    </source>
</reference>
<feature type="region of interest" description="Disordered" evidence="1">
    <location>
        <begin position="1"/>
        <end position="42"/>
    </location>
</feature>
<evidence type="ECO:0000313" key="2">
    <source>
        <dbReference type="EMBL" id="GAQ44587.1"/>
    </source>
</evidence>
<dbReference type="OMA" id="FHREATY"/>
<proteinExistence type="predicted"/>
<dbReference type="EMBL" id="BCMY01000013">
    <property type="protein sequence ID" value="GAQ44587.1"/>
    <property type="molecule type" value="Genomic_DNA"/>
</dbReference>
<evidence type="ECO:0000313" key="3">
    <source>
        <dbReference type="Proteomes" id="UP000068243"/>
    </source>
</evidence>
<dbReference type="OrthoDB" id="4510440at2759"/>
<organism evidence="2 3">
    <name type="scientific">Aspergillus niger</name>
    <dbReference type="NCBI Taxonomy" id="5061"/>
    <lineage>
        <taxon>Eukaryota</taxon>
        <taxon>Fungi</taxon>
        <taxon>Dikarya</taxon>
        <taxon>Ascomycota</taxon>
        <taxon>Pezizomycotina</taxon>
        <taxon>Eurotiomycetes</taxon>
        <taxon>Eurotiomycetidae</taxon>
        <taxon>Eurotiales</taxon>
        <taxon>Aspergillaceae</taxon>
        <taxon>Aspergillus</taxon>
        <taxon>Aspergillus subgen. Circumdati</taxon>
    </lineage>
</organism>
<gene>
    <name evidence="2" type="ORF">ABL_07248</name>
</gene>
<dbReference type="VEuPathDB" id="FungiDB:An11g08650"/>
<sequence length="129" mass="14960">MVDVENSEGRKLVQQTGWPPSPVLPPWPARQRSRSPFHREATYRERARFPSSAIDNWLLTRGGLPQLDLIPRGNLVLLPVEELENQYRLARAAEELAAASARRTWVEEELRRVRRDRDGRNSDNQRDGH</sequence>
<evidence type="ECO:0000256" key="1">
    <source>
        <dbReference type="SAM" id="MobiDB-lite"/>
    </source>
</evidence>
<feature type="compositionally biased region" description="Pro residues" evidence="1">
    <location>
        <begin position="19"/>
        <end position="28"/>
    </location>
</feature>
<protein>
    <submittedName>
        <fullName evidence="2">Uncharacterized protein</fullName>
    </submittedName>
</protein>
<name>A0A117E1U1_ASPNG</name>
<dbReference type="VEuPathDB" id="FungiDB:M747DRAFT_286790"/>
<dbReference type="Proteomes" id="UP000068243">
    <property type="component" value="Unassembled WGS sequence"/>
</dbReference>
<accession>A0A117E1U1</accession>
<comment type="caution">
    <text evidence="2">The sequence shown here is derived from an EMBL/GenBank/DDBJ whole genome shotgun (WGS) entry which is preliminary data.</text>
</comment>
<dbReference type="AlphaFoldDB" id="A0A117E1U1"/>